<dbReference type="SUPFAM" id="SSF63380">
    <property type="entry name" value="Riboflavin synthase domain-like"/>
    <property type="match status" value="1"/>
</dbReference>
<dbReference type="InterPro" id="IPR017927">
    <property type="entry name" value="FAD-bd_FR_type"/>
</dbReference>
<feature type="binding site" evidence="1">
    <location>
        <position position="254"/>
    </location>
    <ligand>
        <name>[2Fe-2S] cluster</name>
        <dbReference type="ChEBI" id="CHEBI:190135"/>
    </ligand>
</feature>
<evidence type="ECO:0000256" key="1">
    <source>
        <dbReference type="PIRSR" id="PIRSR006816-2"/>
    </source>
</evidence>
<dbReference type="GO" id="GO:0046872">
    <property type="term" value="F:metal ion binding"/>
    <property type="evidence" value="ECO:0007669"/>
    <property type="project" value="UniProtKB-KW"/>
</dbReference>
<comment type="caution">
    <text evidence="3">The sequence shown here is derived from an EMBL/GenBank/DDBJ whole genome shotgun (WGS) entry which is preliminary data.</text>
</comment>
<dbReference type="InterPro" id="IPR039261">
    <property type="entry name" value="FNR_nucleotide-bd"/>
</dbReference>
<reference evidence="3 4" key="1">
    <citation type="submission" date="2018-02" db="EMBL/GenBank/DDBJ databases">
        <title>Comparative genomes isolates from brazilian mangrove.</title>
        <authorList>
            <person name="Araujo J.E."/>
            <person name="Taketani R.G."/>
            <person name="Silva M.C.P."/>
            <person name="Loureco M.V."/>
            <person name="Andreote F.D."/>
        </authorList>
    </citation>
    <scope>NUCLEOTIDE SEQUENCE [LARGE SCALE GENOMIC DNA]</scope>
    <source>
        <strain evidence="3 4">HEX-2 MGV</strain>
    </source>
</reference>
<comment type="cofactor">
    <cofactor evidence="1">
        <name>[2Fe-2S] cluster</name>
        <dbReference type="ChEBI" id="CHEBI:190135"/>
    </cofactor>
    <text evidence="1">Binds 1 [2Fe-2S] cluster per subunit.</text>
</comment>
<dbReference type="Pfam" id="PF00175">
    <property type="entry name" value="NAD_binding_1"/>
    <property type="match status" value="1"/>
</dbReference>
<dbReference type="InterPro" id="IPR019480">
    <property type="entry name" value="Dihydroorotate_DH_Fe-S-bd"/>
</dbReference>
<dbReference type="InterPro" id="IPR012165">
    <property type="entry name" value="Cyt_c3_hydrogenase_gsu"/>
</dbReference>
<dbReference type="PROSITE" id="PS51384">
    <property type="entry name" value="FAD_FR"/>
    <property type="match status" value="1"/>
</dbReference>
<evidence type="ECO:0000313" key="3">
    <source>
        <dbReference type="EMBL" id="PQO25637.1"/>
    </source>
</evidence>
<feature type="domain" description="FAD-binding FR-type" evidence="2">
    <location>
        <begin position="14"/>
        <end position="111"/>
    </location>
</feature>
<keyword evidence="1" id="KW-0408">Iron</keyword>
<dbReference type="InterPro" id="IPR050353">
    <property type="entry name" value="PyrK_electron_transfer"/>
</dbReference>
<dbReference type="InterPro" id="IPR017938">
    <property type="entry name" value="Riboflavin_synthase-like_b-brl"/>
</dbReference>
<dbReference type="PANTHER" id="PTHR43513">
    <property type="entry name" value="DIHYDROOROTATE DEHYDROGENASE B (NAD(+)), ELECTRON TRANSFER SUBUNIT"/>
    <property type="match status" value="1"/>
</dbReference>
<dbReference type="InterPro" id="IPR001433">
    <property type="entry name" value="OxRdtase_FAD/NAD-bd"/>
</dbReference>
<dbReference type="GO" id="GO:0051537">
    <property type="term" value="F:2 iron, 2 sulfur cluster binding"/>
    <property type="evidence" value="ECO:0007669"/>
    <property type="project" value="UniProtKB-KW"/>
</dbReference>
<dbReference type="EMBL" id="PUIA01000074">
    <property type="protein sequence ID" value="PQO25637.1"/>
    <property type="molecule type" value="Genomic_DNA"/>
</dbReference>
<dbReference type="GO" id="GO:0006221">
    <property type="term" value="P:pyrimidine nucleotide biosynthetic process"/>
    <property type="evidence" value="ECO:0007669"/>
    <property type="project" value="InterPro"/>
</dbReference>
<dbReference type="OrthoDB" id="9796486at2"/>
<dbReference type="PIRSF" id="PIRSF006816">
    <property type="entry name" value="Cyc3_hyd_g"/>
    <property type="match status" value="1"/>
</dbReference>
<proteinExistence type="predicted"/>
<name>A0A2S8F0H0_9BACT</name>
<dbReference type="Proteomes" id="UP000240009">
    <property type="component" value="Unassembled WGS sequence"/>
</dbReference>
<feature type="binding site" evidence="1">
    <location>
        <position position="262"/>
    </location>
    <ligand>
        <name>[2Fe-2S] cluster</name>
        <dbReference type="ChEBI" id="CHEBI:190135"/>
    </ligand>
</feature>
<dbReference type="SUPFAM" id="SSF52343">
    <property type="entry name" value="Ferredoxin reductase-like, C-terminal NADP-linked domain"/>
    <property type="match status" value="1"/>
</dbReference>
<dbReference type="Pfam" id="PF10418">
    <property type="entry name" value="DHODB_Fe-S_bind"/>
    <property type="match status" value="1"/>
</dbReference>
<keyword evidence="1" id="KW-0411">Iron-sulfur</keyword>
<dbReference type="PRINTS" id="PR00410">
    <property type="entry name" value="PHEHYDRXLASE"/>
</dbReference>
<dbReference type="Gene3D" id="2.40.30.10">
    <property type="entry name" value="Translation factors"/>
    <property type="match status" value="1"/>
</dbReference>
<dbReference type="AlphaFoldDB" id="A0A2S8F0H0"/>
<accession>A0A2S8F0H0</accession>
<keyword evidence="1" id="KW-0479">Metal-binding</keyword>
<keyword evidence="1" id="KW-0001">2Fe-2S</keyword>
<dbReference type="GO" id="GO:0050660">
    <property type="term" value="F:flavin adenine dinucleotide binding"/>
    <property type="evidence" value="ECO:0007669"/>
    <property type="project" value="InterPro"/>
</dbReference>
<dbReference type="PANTHER" id="PTHR43513:SF3">
    <property type="entry name" value="DIHYDROOROTATE DEHYDROGENASE B (NAD(+)), ELECTRON TRANSFER SUBUNIT-RELATED"/>
    <property type="match status" value="1"/>
</dbReference>
<dbReference type="Gene3D" id="3.40.50.80">
    <property type="entry name" value="Nucleotide-binding domain of ferredoxin-NADP reductase (FNR) module"/>
    <property type="match status" value="1"/>
</dbReference>
<dbReference type="GO" id="GO:0016491">
    <property type="term" value="F:oxidoreductase activity"/>
    <property type="evidence" value="ECO:0007669"/>
    <property type="project" value="InterPro"/>
</dbReference>
<feature type="binding site" evidence="1">
    <location>
        <position position="251"/>
    </location>
    <ligand>
        <name>[2Fe-2S] cluster</name>
        <dbReference type="ChEBI" id="CHEBI:190135"/>
    </ligand>
</feature>
<sequence>MSATPQSMRGTNPWTPRPFRIEGIIAELTSVWTFCLSPEEGDSPSFQPGQFNMLYVPGFGEAAISISSSTYDIPQLQHTFRAVGNVTGALSRLREGDQIGVRGPFGNSWPVMQLPGKNVIFVAGGIGLAPLRPVIEYTLQNRTEYEKLKLIYGAKSPDVLLYRREFSRWTDAGLEIEVTVDRGTPHWQGHIGVVTEIMRPFPGDPEQTQVLVCGPEVMMRFVAREAISLGVPPAQVFLSLERNMKCAMGMCGVCQFGPEFICKDGPVFPFNRIQQYLRLEDL</sequence>
<dbReference type="RefSeq" id="WP_105358215.1">
    <property type="nucleotide sequence ID" value="NZ_PUIA01000074.1"/>
</dbReference>
<evidence type="ECO:0000259" key="2">
    <source>
        <dbReference type="PROSITE" id="PS51384"/>
    </source>
</evidence>
<dbReference type="CDD" id="cd06221">
    <property type="entry name" value="sulfite_reductase_like"/>
    <property type="match status" value="1"/>
</dbReference>
<feature type="binding site" evidence="1">
    <location>
        <position position="246"/>
    </location>
    <ligand>
        <name>[2Fe-2S] cluster</name>
        <dbReference type="ChEBI" id="CHEBI:190135"/>
    </ligand>
</feature>
<protein>
    <submittedName>
        <fullName evidence="3">Ni/Fe hydrogenase subunit gamma</fullName>
    </submittedName>
</protein>
<gene>
    <name evidence="3" type="ORF">C5Y96_22715</name>
</gene>
<evidence type="ECO:0000313" key="4">
    <source>
        <dbReference type="Proteomes" id="UP000240009"/>
    </source>
</evidence>
<organism evidence="3 4">
    <name type="scientific">Blastopirellula marina</name>
    <dbReference type="NCBI Taxonomy" id="124"/>
    <lineage>
        <taxon>Bacteria</taxon>
        <taxon>Pseudomonadati</taxon>
        <taxon>Planctomycetota</taxon>
        <taxon>Planctomycetia</taxon>
        <taxon>Pirellulales</taxon>
        <taxon>Pirellulaceae</taxon>
        <taxon>Blastopirellula</taxon>
    </lineage>
</organism>